<dbReference type="GO" id="GO:0061621">
    <property type="term" value="P:canonical glycolysis"/>
    <property type="evidence" value="ECO:0007669"/>
    <property type="project" value="TreeGrafter"/>
</dbReference>
<evidence type="ECO:0000256" key="7">
    <source>
        <dbReference type="ARBA" id="ARBA00022842"/>
    </source>
</evidence>
<dbReference type="SUPFAM" id="SSF53784">
    <property type="entry name" value="Phosphofructokinase"/>
    <property type="match status" value="1"/>
</dbReference>
<organism evidence="11">
    <name type="scientific">Thermogemmatispora argillosa</name>
    <dbReference type="NCBI Taxonomy" id="2045280"/>
    <lineage>
        <taxon>Bacteria</taxon>
        <taxon>Bacillati</taxon>
        <taxon>Chloroflexota</taxon>
        <taxon>Ktedonobacteria</taxon>
        <taxon>Thermogemmatisporales</taxon>
        <taxon>Thermogemmatisporaceae</taxon>
        <taxon>Thermogemmatispora</taxon>
    </lineage>
</organism>
<evidence type="ECO:0000313" key="11">
    <source>
        <dbReference type="EMBL" id="BBH92535.1"/>
    </source>
</evidence>
<keyword evidence="4" id="KW-0808">Transferase</keyword>
<evidence type="ECO:0000256" key="3">
    <source>
        <dbReference type="ARBA" id="ARBA00022490"/>
    </source>
</evidence>
<comment type="similarity">
    <text evidence="9">Belongs to the phosphofructokinase type A (PFKA) family.</text>
</comment>
<dbReference type="InterPro" id="IPR022953">
    <property type="entry name" value="ATP_PFK"/>
</dbReference>
<evidence type="ECO:0000256" key="8">
    <source>
        <dbReference type="ARBA" id="ARBA00023152"/>
    </source>
</evidence>
<proteinExistence type="inferred from homology"/>
<keyword evidence="8" id="KW-0324">Glycolysis</keyword>
<dbReference type="GO" id="GO:0046872">
    <property type="term" value="F:metal ion binding"/>
    <property type="evidence" value="ECO:0007669"/>
    <property type="project" value="UniProtKB-KW"/>
</dbReference>
<reference evidence="11" key="1">
    <citation type="submission" date="2018-12" db="EMBL/GenBank/DDBJ databases">
        <title>Novel natural products biosynthetic potential of the class Ktedonobacteria.</title>
        <authorList>
            <person name="Zheng Y."/>
            <person name="Saitou A."/>
            <person name="Wang C.M."/>
            <person name="Toyoda A."/>
            <person name="Minakuchi Y."/>
            <person name="Sekiguchi Y."/>
            <person name="Ueda K."/>
            <person name="Takano H."/>
            <person name="Sakai Y."/>
            <person name="Yokota A."/>
            <person name="Yabe S."/>
        </authorList>
    </citation>
    <scope>NUCLEOTIDE SEQUENCE</scope>
    <source>
        <strain evidence="11">A3-2</strain>
    </source>
</reference>
<dbReference type="Gene3D" id="3.40.50.450">
    <property type="match status" value="1"/>
</dbReference>
<name>A0A455T234_9CHLR</name>
<dbReference type="GO" id="GO:0005945">
    <property type="term" value="C:6-phosphofructokinase complex"/>
    <property type="evidence" value="ECO:0007669"/>
    <property type="project" value="TreeGrafter"/>
</dbReference>
<dbReference type="GO" id="GO:0030388">
    <property type="term" value="P:fructose 1,6-bisphosphate metabolic process"/>
    <property type="evidence" value="ECO:0007669"/>
    <property type="project" value="TreeGrafter"/>
</dbReference>
<dbReference type="GO" id="GO:0005524">
    <property type="term" value="F:ATP binding"/>
    <property type="evidence" value="ECO:0007669"/>
    <property type="project" value="TreeGrafter"/>
</dbReference>
<dbReference type="Pfam" id="PF00365">
    <property type="entry name" value="PFK"/>
    <property type="match status" value="1"/>
</dbReference>
<dbReference type="GO" id="GO:0006002">
    <property type="term" value="P:fructose 6-phosphate metabolic process"/>
    <property type="evidence" value="ECO:0007669"/>
    <property type="project" value="InterPro"/>
</dbReference>
<comment type="pathway">
    <text evidence="2">Carbohydrate degradation; glycolysis; D-glyceraldehyde 3-phosphate and glycerone phosphate from D-glucose: step 3/4.</text>
</comment>
<feature type="domain" description="Phosphofructokinase" evidence="10">
    <location>
        <begin position="12"/>
        <end position="348"/>
    </location>
</feature>
<evidence type="ECO:0000256" key="4">
    <source>
        <dbReference type="ARBA" id="ARBA00022679"/>
    </source>
</evidence>
<evidence type="ECO:0000256" key="1">
    <source>
        <dbReference type="ARBA" id="ARBA00001946"/>
    </source>
</evidence>
<protein>
    <submittedName>
        <fullName evidence="11">6-phosphofructokinase</fullName>
    </submittedName>
</protein>
<evidence type="ECO:0000256" key="5">
    <source>
        <dbReference type="ARBA" id="ARBA00022723"/>
    </source>
</evidence>
<dbReference type="InterPro" id="IPR000023">
    <property type="entry name" value="Phosphofructokinase_dom"/>
</dbReference>
<keyword evidence="7" id="KW-0460">Magnesium</keyword>
<dbReference type="Gene3D" id="3.40.50.460">
    <property type="entry name" value="Phosphofructokinase domain"/>
    <property type="match status" value="1"/>
</dbReference>
<evidence type="ECO:0000256" key="9">
    <source>
        <dbReference type="ARBA" id="ARBA00038478"/>
    </source>
</evidence>
<sequence>MPGQIKSPVRTLGVLTGGGDVPGLNAAIKALVYRAETLGIKIIGLRYGWRGITFLNRNRARDEQIFRADDPQTWDDHYLMPLSRLNTRTIDRQGGTILLSTRTNPARVRVSELPEHLKHRGEGRDAQEYLDLTDEVLANIEFLGLDGLVVIGGDDTLSYGAVLAAKGVPVWGIPKTMDNDVPGTDYCIGFQTAINRASEFIGRLRSTLGSHSETALFRLFGRDAGFTALETAIVTWADRLLIPEVPANIDHLAELIASDRRNNPNHYSIVVLSEGANLGMPVPEVGPADAYGHRKKANVAEFLAGQLSERLPGVRFLPIDLTYILRSGEPDVYDRHMAIYFANMAMSLVEQGIQGAMVGYREGKVIYTDLPGKDKPPRRVDPDDYHPTRYRPRFERISGPYMPL</sequence>
<accession>A0A455T234</accession>
<dbReference type="GO" id="GO:0048029">
    <property type="term" value="F:monosaccharide binding"/>
    <property type="evidence" value="ECO:0007669"/>
    <property type="project" value="TreeGrafter"/>
</dbReference>
<dbReference type="PANTHER" id="PTHR13697:SF52">
    <property type="entry name" value="ATP-DEPENDENT 6-PHOSPHOFRUCTOKINASE 3"/>
    <property type="match status" value="1"/>
</dbReference>
<gene>
    <name evidence="11" type="ORF">KTA_07340</name>
</gene>
<evidence type="ECO:0000259" key="10">
    <source>
        <dbReference type="Pfam" id="PF00365"/>
    </source>
</evidence>
<dbReference type="GO" id="GO:0042802">
    <property type="term" value="F:identical protein binding"/>
    <property type="evidence" value="ECO:0007669"/>
    <property type="project" value="TreeGrafter"/>
</dbReference>
<dbReference type="GO" id="GO:0003872">
    <property type="term" value="F:6-phosphofructokinase activity"/>
    <property type="evidence" value="ECO:0007669"/>
    <property type="project" value="InterPro"/>
</dbReference>
<evidence type="ECO:0000256" key="2">
    <source>
        <dbReference type="ARBA" id="ARBA00004679"/>
    </source>
</evidence>
<dbReference type="PRINTS" id="PR00476">
    <property type="entry name" value="PHFRCTKINASE"/>
</dbReference>
<dbReference type="GO" id="GO:0016208">
    <property type="term" value="F:AMP binding"/>
    <property type="evidence" value="ECO:0007669"/>
    <property type="project" value="TreeGrafter"/>
</dbReference>
<comment type="cofactor">
    <cofactor evidence="1">
        <name>Mg(2+)</name>
        <dbReference type="ChEBI" id="CHEBI:18420"/>
    </cofactor>
</comment>
<dbReference type="PANTHER" id="PTHR13697">
    <property type="entry name" value="PHOSPHOFRUCTOKINASE"/>
    <property type="match status" value="1"/>
</dbReference>
<keyword evidence="6 11" id="KW-0418">Kinase</keyword>
<dbReference type="InterPro" id="IPR035966">
    <property type="entry name" value="PKF_sf"/>
</dbReference>
<dbReference type="UniPathway" id="UPA00109">
    <property type="reaction ID" value="UER00182"/>
</dbReference>
<dbReference type="EMBL" id="AP019377">
    <property type="protein sequence ID" value="BBH92535.1"/>
    <property type="molecule type" value="Genomic_DNA"/>
</dbReference>
<keyword evidence="3" id="KW-0963">Cytoplasm</keyword>
<dbReference type="GO" id="GO:0070095">
    <property type="term" value="F:fructose-6-phosphate binding"/>
    <property type="evidence" value="ECO:0007669"/>
    <property type="project" value="TreeGrafter"/>
</dbReference>
<keyword evidence="5" id="KW-0479">Metal-binding</keyword>
<dbReference type="AlphaFoldDB" id="A0A455T234"/>
<evidence type="ECO:0000256" key="6">
    <source>
        <dbReference type="ARBA" id="ARBA00022777"/>
    </source>
</evidence>